<keyword evidence="4" id="KW-0255">Endonuclease</keyword>
<dbReference type="CDD" id="cd09274">
    <property type="entry name" value="RNase_HI_RT_Ty3"/>
    <property type="match status" value="1"/>
</dbReference>
<dbReference type="PANTHER" id="PTHR37984">
    <property type="entry name" value="PROTEIN CBG26694"/>
    <property type="match status" value="1"/>
</dbReference>
<protein>
    <submittedName>
        <fullName evidence="9">Uncharacterized protein</fullName>
    </submittedName>
</protein>
<keyword evidence="1" id="KW-0808">Transferase</keyword>
<dbReference type="GO" id="GO:0004519">
    <property type="term" value="F:endonuclease activity"/>
    <property type="evidence" value="ECO:0007669"/>
    <property type="project" value="UniProtKB-KW"/>
</dbReference>
<gene>
    <name evidence="9" type="ORF">U9M48_019380</name>
</gene>
<dbReference type="Pfam" id="PF17917">
    <property type="entry name" value="RT_RNaseH"/>
    <property type="match status" value="1"/>
</dbReference>
<name>A0AAQ3WQV0_PASNO</name>
<dbReference type="GO" id="GO:0003676">
    <property type="term" value="F:nucleic acid binding"/>
    <property type="evidence" value="ECO:0007669"/>
    <property type="project" value="InterPro"/>
</dbReference>
<feature type="domain" description="Integrase zinc-binding" evidence="8">
    <location>
        <begin position="238"/>
        <end position="270"/>
    </location>
</feature>
<sequence>MTSLTKKNAKYLWDPKCEEAFTSLKKSLTSAPLLAQPDVTKPFDVYCDASVNGLGCVLMQEGKHEANYGTHDLELAAVVHALKIWRHYLLGNTCHIYTDHKSLKYILTQPKLNMRQRRWLELIKDYDLEIHYHPRKANVVADALSHRAHCNVIEVRPTAKVICFEIDAIDMATEQLIELYNLIIEPNLKEQIIAAQKQDKGIAYIREGIDDEKRACFTLDDQGVRWFKGRLVVPKDMELRKKILNEAHTSMFTMHPGSNKMYQDLKQKFW</sequence>
<keyword evidence="2" id="KW-0548">Nucleotidyltransferase</keyword>
<dbReference type="InterPro" id="IPR050951">
    <property type="entry name" value="Retrovirus_Pol_polyprotein"/>
</dbReference>
<keyword evidence="3" id="KW-0540">Nuclease</keyword>
<dbReference type="Gene3D" id="3.30.420.10">
    <property type="entry name" value="Ribonuclease H-like superfamily/Ribonuclease H"/>
    <property type="match status" value="1"/>
</dbReference>
<evidence type="ECO:0000256" key="3">
    <source>
        <dbReference type="ARBA" id="ARBA00022722"/>
    </source>
</evidence>
<keyword evidence="10" id="KW-1185">Reference proteome</keyword>
<evidence type="ECO:0000256" key="1">
    <source>
        <dbReference type="ARBA" id="ARBA00022679"/>
    </source>
</evidence>
<dbReference type="EMBL" id="CP144748">
    <property type="protein sequence ID" value="WVZ70737.1"/>
    <property type="molecule type" value="Genomic_DNA"/>
</dbReference>
<dbReference type="SUPFAM" id="SSF56672">
    <property type="entry name" value="DNA/RNA polymerases"/>
    <property type="match status" value="1"/>
</dbReference>
<keyword evidence="5" id="KW-0378">Hydrolase</keyword>
<dbReference type="InterPro" id="IPR043502">
    <property type="entry name" value="DNA/RNA_pol_sf"/>
</dbReference>
<dbReference type="GO" id="GO:0003964">
    <property type="term" value="F:RNA-directed DNA polymerase activity"/>
    <property type="evidence" value="ECO:0007669"/>
    <property type="project" value="UniProtKB-KW"/>
</dbReference>
<proteinExistence type="predicted"/>
<dbReference type="InterPro" id="IPR036397">
    <property type="entry name" value="RNaseH_sf"/>
</dbReference>
<dbReference type="GO" id="GO:0016787">
    <property type="term" value="F:hydrolase activity"/>
    <property type="evidence" value="ECO:0007669"/>
    <property type="project" value="UniProtKB-KW"/>
</dbReference>
<evidence type="ECO:0000313" key="9">
    <source>
        <dbReference type="EMBL" id="WVZ70737.1"/>
    </source>
</evidence>
<organism evidence="9 10">
    <name type="scientific">Paspalum notatum var. saurae</name>
    <dbReference type="NCBI Taxonomy" id="547442"/>
    <lineage>
        <taxon>Eukaryota</taxon>
        <taxon>Viridiplantae</taxon>
        <taxon>Streptophyta</taxon>
        <taxon>Embryophyta</taxon>
        <taxon>Tracheophyta</taxon>
        <taxon>Spermatophyta</taxon>
        <taxon>Magnoliopsida</taxon>
        <taxon>Liliopsida</taxon>
        <taxon>Poales</taxon>
        <taxon>Poaceae</taxon>
        <taxon>PACMAD clade</taxon>
        <taxon>Panicoideae</taxon>
        <taxon>Andropogonodae</taxon>
        <taxon>Paspaleae</taxon>
        <taxon>Paspalinae</taxon>
        <taxon>Paspalum</taxon>
    </lineage>
</organism>
<evidence type="ECO:0000256" key="4">
    <source>
        <dbReference type="ARBA" id="ARBA00022759"/>
    </source>
</evidence>
<evidence type="ECO:0000256" key="5">
    <source>
        <dbReference type="ARBA" id="ARBA00022801"/>
    </source>
</evidence>
<evidence type="ECO:0000313" key="10">
    <source>
        <dbReference type="Proteomes" id="UP001341281"/>
    </source>
</evidence>
<evidence type="ECO:0000256" key="6">
    <source>
        <dbReference type="ARBA" id="ARBA00022918"/>
    </source>
</evidence>
<dbReference type="PANTHER" id="PTHR37984:SF5">
    <property type="entry name" value="PROTEIN NYNRIN-LIKE"/>
    <property type="match status" value="1"/>
</dbReference>
<dbReference type="InterPro" id="IPR041588">
    <property type="entry name" value="Integrase_H2C2"/>
</dbReference>
<reference evidence="9 10" key="1">
    <citation type="submission" date="2024-02" db="EMBL/GenBank/DDBJ databases">
        <title>High-quality chromosome-scale genome assembly of Pensacola bahiagrass (Paspalum notatum Flugge var. saurae).</title>
        <authorList>
            <person name="Vega J.M."/>
            <person name="Podio M."/>
            <person name="Orjuela J."/>
            <person name="Siena L.A."/>
            <person name="Pessino S.C."/>
            <person name="Combes M.C."/>
            <person name="Mariac C."/>
            <person name="Albertini E."/>
            <person name="Pupilli F."/>
            <person name="Ortiz J.P.A."/>
            <person name="Leblanc O."/>
        </authorList>
    </citation>
    <scope>NUCLEOTIDE SEQUENCE [LARGE SCALE GENOMIC DNA]</scope>
    <source>
        <strain evidence="9">R1</strain>
        <tissue evidence="9">Leaf</tissue>
    </source>
</reference>
<accession>A0AAQ3WQV0</accession>
<keyword evidence="6" id="KW-0695">RNA-directed DNA polymerase</keyword>
<dbReference type="InterPro" id="IPR041373">
    <property type="entry name" value="RT_RNaseH"/>
</dbReference>
<dbReference type="AlphaFoldDB" id="A0AAQ3WQV0"/>
<dbReference type="InterPro" id="IPR043128">
    <property type="entry name" value="Rev_trsase/Diguanyl_cyclase"/>
</dbReference>
<dbReference type="Proteomes" id="UP001341281">
    <property type="component" value="Chromosome 04"/>
</dbReference>
<feature type="domain" description="Reverse transcriptase RNase H-like" evidence="7">
    <location>
        <begin position="38"/>
        <end position="126"/>
    </location>
</feature>
<evidence type="ECO:0000256" key="2">
    <source>
        <dbReference type="ARBA" id="ARBA00022695"/>
    </source>
</evidence>
<dbReference type="Pfam" id="PF17921">
    <property type="entry name" value="Integrase_H2C2"/>
    <property type="match status" value="1"/>
</dbReference>
<evidence type="ECO:0000259" key="7">
    <source>
        <dbReference type="Pfam" id="PF17917"/>
    </source>
</evidence>
<dbReference type="Gene3D" id="1.10.340.70">
    <property type="match status" value="1"/>
</dbReference>
<dbReference type="Gene3D" id="3.30.70.270">
    <property type="match status" value="1"/>
</dbReference>
<evidence type="ECO:0000259" key="8">
    <source>
        <dbReference type="Pfam" id="PF17921"/>
    </source>
</evidence>